<protein>
    <submittedName>
        <fullName evidence="5">FtsP/CotA-like multicopper oxidase with cupredoxin domain</fullName>
    </submittedName>
</protein>
<dbReference type="Gene3D" id="2.60.40.420">
    <property type="entry name" value="Cupredoxins - blue copper proteins"/>
    <property type="match status" value="3"/>
</dbReference>
<accession>A0A2T4Z678</accession>
<feature type="chain" id="PRO_5015406366" evidence="1">
    <location>
        <begin position="27"/>
        <end position="431"/>
    </location>
</feature>
<gene>
    <name evidence="5" type="ORF">C8P69_104441</name>
</gene>
<comment type="caution">
    <text evidence="5">The sequence shown here is derived from an EMBL/GenBank/DDBJ whole genome shotgun (WGS) entry which is preliminary data.</text>
</comment>
<proteinExistence type="predicted"/>
<dbReference type="OrthoDB" id="9757546at2"/>
<dbReference type="GO" id="GO:0016491">
    <property type="term" value="F:oxidoreductase activity"/>
    <property type="evidence" value="ECO:0007669"/>
    <property type="project" value="InterPro"/>
</dbReference>
<evidence type="ECO:0000259" key="4">
    <source>
        <dbReference type="Pfam" id="PF07732"/>
    </source>
</evidence>
<evidence type="ECO:0000256" key="1">
    <source>
        <dbReference type="SAM" id="SignalP"/>
    </source>
</evidence>
<dbReference type="InterPro" id="IPR006311">
    <property type="entry name" value="TAT_signal"/>
</dbReference>
<feature type="domain" description="Plastocyanin-like" evidence="3">
    <location>
        <begin position="333"/>
        <end position="411"/>
    </location>
</feature>
<dbReference type="Proteomes" id="UP000241808">
    <property type="component" value="Unassembled WGS sequence"/>
</dbReference>
<keyword evidence="1" id="KW-0732">Signal</keyword>
<evidence type="ECO:0000313" key="6">
    <source>
        <dbReference type="Proteomes" id="UP000241808"/>
    </source>
</evidence>
<evidence type="ECO:0000259" key="3">
    <source>
        <dbReference type="Pfam" id="PF07731"/>
    </source>
</evidence>
<dbReference type="PROSITE" id="PS51318">
    <property type="entry name" value="TAT"/>
    <property type="match status" value="1"/>
</dbReference>
<dbReference type="GO" id="GO:0005507">
    <property type="term" value="F:copper ion binding"/>
    <property type="evidence" value="ECO:0007669"/>
    <property type="project" value="InterPro"/>
</dbReference>
<sequence length="431" mass="45271">MSASRLSRRRFGALGLAGLGAAALGAAGQGAGPFGSGRVLANTAPVRLPLLRLTAAAGHVSLAADQPATPILGYDGAVPGPVLRLRRGETADIVLRNDLAEPTGLHLAGWRMPREPAPLAPGAERSERFAFPEAGTLLYRPLLLSGEAQLRQGLAGLLLVDEATPPLHDREVPLVLAEAPGGIMLVNGRGGPDLTVRPGERLWLRIANATANRVLRFALPDQTLTLIALDSQPCEPFPLDGGRLVLGPGQRAELIWDVTGAGPVLPLQIARFGGPTLSADIPLAGPPLRDAPLPPPRPLPPNAVPQAMDFRRALRWDWTIGGTAEVPTLAGREDRAVPATPAFRARIGSVVVVTIRNDAPVLHALHLQGQAARLLDGLDDGWKPYFLDTVLVAPGMTVRLAFVTEQTGRLLVTSQPINADGGPVAIAYDVT</sequence>
<feature type="signal peptide" evidence="1">
    <location>
        <begin position="1"/>
        <end position="26"/>
    </location>
</feature>
<dbReference type="SUPFAM" id="SSF49503">
    <property type="entry name" value="Cupredoxins"/>
    <property type="match status" value="3"/>
</dbReference>
<dbReference type="Pfam" id="PF07731">
    <property type="entry name" value="Cu-oxidase_2"/>
    <property type="match status" value="1"/>
</dbReference>
<keyword evidence="6" id="KW-1185">Reference proteome</keyword>
<evidence type="ECO:0000313" key="5">
    <source>
        <dbReference type="EMBL" id="PTM57387.1"/>
    </source>
</evidence>
<dbReference type="InterPro" id="IPR011707">
    <property type="entry name" value="Cu-oxidase-like_N"/>
</dbReference>
<dbReference type="GO" id="GO:0030288">
    <property type="term" value="C:outer membrane-bounded periplasmic space"/>
    <property type="evidence" value="ECO:0007669"/>
    <property type="project" value="TreeGrafter"/>
</dbReference>
<dbReference type="Pfam" id="PF00394">
    <property type="entry name" value="Cu-oxidase"/>
    <property type="match status" value="1"/>
</dbReference>
<dbReference type="InterPro" id="IPR011706">
    <property type="entry name" value="Cu-oxidase_C"/>
</dbReference>
<dbReference type="InterPro" id="IPR008972">
    <property type="entry name" value="Cupredoxin"/>
</dbReference>
<dbReference type="Pfam" id="PF07732">
    <property type="entry name" value="Cu-oxidase_3"/>
    <property type="match status" value="1"/>
</dbReference>
<dbReference type="AlphaFoldDB" id="A0A2T4Z678"/>
<reference evidence="5 6" key="1">
    <citation type="submission" date="2018-04" db="EMBL/GenBank/DDBJ databases">
        <title>Genomic Encyclopedia of Archaeal and Bacterial Type Strains, Phase II (KMG-II): from individual species to whole genera.</title>
        <authorList>
            <person name="Goeker M."/>
        </authorList>
    </citation>
    <scope>NUCLEOTIDE SEQUENCE [LARGE SCALE GENOMIC DNA]</scope>
    <source>
        <strain evidence="5 6">DSM 25521</strain>
    </source>
</reference>
<dbReference type="InterPro" id="IPR001117">
    <property type="entry name" value="Cu-oxidase_2nd"/>
</dbReference>
<feature type="domain" description="Plastocyanin-like" evidence="2">
    <location>
        <begin position="185"/>
        <end position="255"/>
    </location>
</feature>
<dbReference type="InterPro" id="IPR045087">
    <property type="entry name" value="Cu-oxidase_fam"/>
</dbReference>
<organism evidence="5 6">
    <name type="scientific">Phreatobacter oligotrophus</name>
    <dbReference type="NCBI Taxonomy" id="1122261"/>
    <lineage>
        <taxon>Bacteria</taxon>
        <taxon>Pseudomonadati</taxon>
        <taxon>Pseudomonadota</taxon>
        <taxon>Alphaproteobacteria</taxon>
        <taxon>Hyphomicrobiales</taxon>
        <taxon>Phreatobacteraceae</taxon>
        <taxon>Phreatobacter</taxon>
    </lineage>
</organism>
<name>A0A2T4Z678_9HYPH</name>
<evidence type="ECO:0000259" key="2">
    <source>
        <dbReference type="Pfam" id="PF00394"/>
    </source>
</evidence>
<dbReference type="PANTHER" id="PTHR11709">
    <property type="entry name" value="MULTI-COPPER OXIDASE"/>
    <property type="match status" value="1"/>
</dbReference>
<feature type="domain" description="Plastocyanin-like" evidence="4">
    <location>
        <begin position="65"/>
        <end position="162"/>
    </location>
</feature>
<dbReference type="PANTHER" id="PTHR11709:SF2">
    <property type="entry name" value="MULTICOPPER OXIDASE LPR1"/>
    <property type="match status" value="1"/>
</dbReference>
<dbReference type="RefSeq" id="WP_108177358.1">
    <property type="nucleotide sequence ID" value="NZ_PZZL01000004.1"/>
</dbReference>
<dbReference type="EMBL" id="PZZL01000004">
    <property type="protein sequence ID" value="PTM57387.1"/>
    <property type="molecule type" value="Genomic_DNA"/>
</dbReference>